<dbReference type="InterPro" id="IPR023214">
    <property type="entry name" value="HAD_sf"/>
</dbReference>
<keyword evidence="7" id="KW-0597">Phosphoprotein</keyword>
<comment type="subcellular location">
    <subcellularLocation>
        <location evidence="1">Cell membrane</location>
        <topology evidence="1">Multi-pass membrane protein</topology>
    </subcellularLocation>
</comment>
<comment type="similarity">
    <text evidence="2 23">Belongs to the cation transport ATPase (P-type) (TC 3.A.3) family. Type IB subfamily.</text>
</comment>
<keyword evidence="14" id="KW-0460">Magnesium</keyword>
<keyword evidence="19 23" id="KW-0472">Membrane</keyword>
<dbReference type="SUPFAM" id="SSF55008">
    <property type="entry name" value="HMA, heavy metal-associated domain"/>
    <property type="match status" value="1"/>
</dbReference>
<comment type="caution">
    <text evidence="25">The sequence shown here is derived from an EMBL/GenBank/DDBJ whole genome shotgun (WGS) entry which is preliminary data.</text>
</comment>
<dbReference type="GO" id="GO:0005507">
    <property type="term" value="F:copper ion binding"/>
    <property type="evidence" value="ECO:0007669"/>
    <property type="project" value="TreeGrafter"/>
</dbReference>
<dbReference type="Pfam" id="PF00702">
    <property type="entry name" value="Hydrolase"/>
    <property type="match status" value="1"/>
</dbReference>
<dbReference type="Pfam" id="PF00403">
    <property type="entry name" value="HMA"/>
    <property type="match status" value="1"/>
</dbReference>
<feature type="transmembrane region" description="Helical" evidence="23">
    <location>
        <begin position="119"/>
        <end position="144"/>
    </location>
</feature>
<protein>
    <recommendedName>
        <fullName evidence="4">Copper-exporting P-type ATPase</fullName>
        <ecNumber evidence="3">7.2.2.8</ecNumber>
    </recommendedName>
    <alternativeName>
        <fullName evidence="20">Copper-exporting P-type ATPase A</fullName>
    </alternativeName>
    <alternativeName>
        <fullName evidence="21">Cu(+)-exporting ATPase</fullName>
    </alternativeName>
</protein>
<organism evidence="25 26">
    <name type="scientific">Nitrincola tibetensis</name>
    <dbReference type="NCBI Taxonomy" id="2219697"/>
    <lineage>
        <taxon>Bacteria</taxon>
        <taxon>Pseudomonadati</taxon>
        <taxon>Pseudomonadota</taxon>
        <taxon>Gammaproteobacteria</taxon>
        <taxon>Oceanospirillales</taxon>
        <taxon>Oceanospirillaceae</taxon>
        <taxon>Nitrincola</taxon>
    </lineage>
</organism>
<feature type="transmembrane region" description="Helical" evidence="23">
    <location>
        <begin position="156"/>
        <end position="175"/>
    </location>
</feature>
<dbReference type="GO" id="GO:0016887">
    <property type="term" value="F:ATP hydrolysis activity"/>
    <property type="evidence" value="ECO:0007669"/>
    <property type="project" value="InterPro"/>
</dbReference>
<evidence type="ECO:0000256" key="6">
    <source>
        <dbReference type="ARBA" id="ARBA00022475"/>
    </source>
</evidence>
<dbReference type="FunFam" id="2.70.150.10:FF:000020">
    <property type="entry name" value="Copper-exporting P-type ATPase A"/>
    <property type="match status" value="1"/>
</dbReference>
<dbReference type="Gene3D" id="2.70.150.10">
    <property type="entry name" value="Calcium-transporting ATPase, cytoplasmic transduction domain A"/>
    <property type="match status" value="1"/>
</dbReference>
<dbReference type="InterPro" id="IPR036412">
    <property type="entry name" value="HAD-like_sf"/>
</dbReference>
<dbReference type="Gene3D" id="3.30.70.100">
    <property type="match status" value="1"/>
</dbReference>
<name>A0A364NPF6_9GAMM</name>
<dbReference type="PRINTS" id="PR00943">
    <property type="entry name" value="CUATPASE"/>
</dbReference>
<evidence type="ECO:0000256" key="16">
    <source>
        <dbReference type="ARBA" id="ARBA00022989"/>
    </source>
</evidence>
<dbReference type="AlphaFoldDB" id="A0A364NPF6"/>
<dbReference type="InterPro" id="IPR023299">
    <property type="entry name" value="ATPase_P-typ_cyto_dom_N"/>
</dbReference>
<evidence type="ECO:0000256" key="17">
    <source>
        <dbReference type="ARBA" id="ARBA00023008"/>
    </source>
</evidence>
<evidence type="ECO:0000256" key="5">
    <source>
        <dbReference type="ARBA" id="ARBA00022448"/>
    </source>
</evidence>
<dbReference type="RefSeq" id="WP_112158364.1">
    <property type="nucleotide sequence ID" value="NZ_QKRX01000003.1"/>
</dbReference>
<dbReference type="SFLD" id="SFLDG00002">
    <property type="entry name" value="C1.7:_P-type_atpase_like"/>
    <property type="match status" value="1"/>
</dbReference>
<dbReference type="InterPro" id="IPR017969">
    <property type="entry name" value="Heavy-metal-associated_CS"/>
</dbReference>
<dbReference type="Gene3D" id="3.40.1110.10">
    <property type="entry name" value="Calcium-transporting ATPase, cytoplasmic domain N"/>
    <property type="match status" value="1"/>
</dbReference>
<keyword evidence="26" id="KW-1185">Reference proteome</keyword>
<feature type="transmembrane region" description="Helical" evidence="23">
    <location>
        <begin position="367"/>
        <end position="390"/>
    </location>
</feature>
<evidence type="ECO:0000256" key="3">
    <source>
        <dbReference type="ARBA" id="ARBA00012517"/>
    </source>
</evidence>
<keyword evidence="11 23" id="KW-0547">Nucleotide-binding</keyword>
<dbReference type="SFLD" id="SFLDS00003">
    <property type="entry name" value="Haloacid_Dehalogenase"/>
    <property type="match status" value="1"/>
</dbReference>
<evidence type="ECO:0000256" key="23">
    <source>
        <dbReference type="RuleBase" id="RU362081"/>
    </source>
</evidence>
<comment type="catalytic activity">
    <reaction evidence="22">
        <text>Cu(+)(in) + ATP + H2O = Cu(+)(out) + ADP + phosphate + H(+)</text>
        <dbReference type="Rhea" id="RHEA:25792"/>
        <dbReference type="ChEBI" id="CHEBI:15377"/>
        <dbReference type="ChEBI" id="CHEBI:15378"/>
        <dbReference type="ChEBI" id="CHEBI:30616"/>
        <dbReference type="ChEBI" id="CHEBI:43474"/>
        <dbReference type="ChEBI" id="CHEBI:49552"/>
        <dbReference type="ChEBI" id="CHEBI:456216"/>
        <dbReference type="EC" id="7.2.2.8"/>
    </reaction>
</comment>
<feature type="transmembrane region" description="Helical" evidence="23">
    <location>
        <begin position="93"/>
        <end position="113"/>
    </location>
</feature>
<dbReference type="EC" id="7.2.2.8" evidence="3"/>
<dbReference type="InterPro" id="IPR027256">
    <property type="entry name" value="P-typ_ATPase_IB"/>
</dbReference>
<evidence type="ECO:0000256" key="13">
    <source>
        <dbReference type="ARBA" id="ARBA00022840"/>
    </source>
</evidence>
<reference evidence="25 26" key="1">
    <citation type="submission" date="2018-06" db="EMBL/GenBank/DDBJ databases">
        <title>Nitrincola tibetense sp. nov., isolated from Lake XuguoCo on Tibetan Plateau.</title>
        <authorList>
            <person name="Xing P."/>
        </authorList>
    </citation>
    <scope>NUCLEOTIDE SEQUENCE [LARGE SCALE GENOMIC DNA]</scope>
    <source>
        <strain evidence="26">xg18</strain>
    </source>
</reference>
<dbReference type="PANTHER" id="PTHR43520">
    <property type="entry name" value="ATP7, ISOFORM B"/>
    <property type="match status" value="1"/>
</dbReference>
<dbReference type="InterPro" id="IPR036163">
    <property type="entry name" value="HMA_dom_sf"/>
</dbReference>
<feature type="domain" description="HMA" evidence="24">
    <location>
        <begin position="3"/>
        <end position="66"/>
    </location>
</feature>
<evidence type="ECO:0000256" key="22">
    <source>
        <dbReference type="ARBA" id="ARBA00049289"/>
    </source>
</evidence>
<dbReference type="Proteomes" id="UP000250744">
    <property type="component" value="Unassembled WGS sequence"/>
</dbReference>
<keyword evidence="17" id="KW-0186">Copper</keyword>
<keyword evidence="13 23" id="KW-0067">ATP-binding</keyword>
<dbReference type="PROSITE" id="PS00154">
    <property type="entry name" value="ATPASE_E1_E2"/>
    <property type="match status" value="1"/>
</dbReference>
<evidence type="ECO:0000313" key="26">
    <source>
        <dbReference type="Proteomes" id="UP000250744"/>
    </source>
</evidence>
<keyword evidence="6 23" id="KW-1003">Cell membrane</keyword>
<feature type="transmembrane region" description="Helical" evidence="23">
    <location>
        <begin position="723"/>
        <end position="741"/>
    </location>
</feature>
<dbReference type="CDD" id="cd00371">
    <property type="entry name" value="HMA"/>
    <property type="match status" value="1"/>
</dbReference>
<dbReference type="InterPro" id="IPR008250">
    <property type="entry name" value="ATPase_P-typ_transduc_dom_A_sf"/>
</dbReference>
<evidence type="ECO:0000313" key="25">
    <source>
        <dbReference type="EMBL" id="RAU18976.1"/>
    </source>
</evidence>
<dbReference type="PROSITE" id="PS50846">
    <property type="entry name" value="HMA_2"/>
    <property type="match status" value="1"/>
</dbReference>
<evidence type="ECO:0000256" key="21">
    <source>
        <dbReference type="ARBA" id="ARBA00033239"/>
    </source>
</evidence>
<keyword evidence="9 23" id="KW-0479">Metal-binding</keyword>
<evidence type="ECO:0000256" key="20">
    <source>
        <dbReference type="ARBA" id="ARBA00029719"/>
    </source>
</evidence>
<evidence type="ECO:0000256" key="2">
    <source>
        <dbReference type="ARBA" id="ARBA00006024"/>
    </source>
</evidence>
<dbReference type="NCBIfam" id="TIGR01525">
    <property type="entry name" value="ATPase-IB_hvy"/>
    <property type="match status" value="1"/>
</dbReference>
<dbReference type="InterPro" id="IPR044492">
    <property type="entry name" value="P_typ_ATPase_HD_dom"/>
</dbReference>
<keyword evidence="10" id="KW-0677">Repeat</keyword>
<keyword evidence="18" id="KW-0406">Ion transport</keyword>
<dbReference type="InterPro" id="IPR023298">
    <property type="entry name" value="ATPase_P-typ_TM_dom_sf"/>
</dbReference>
<keyword evidence="5" id="KW-0813">Transport</keyword>
<sequence>MSQKTRLALRGMRCAACVGSVEDALKKVSGVQSVSVNLGDRSASVEGDVPVDALVMAVDEAGFKATPMSAEYGEAERQAEEAQHLQAIKRRTWVALLVGVPQMLFMMTGHLPMLDEARLLWALIGLVTLAMMIYSGGHFFVGAWTALKHRHATMDTLIALGTGSAWLYSTLMVIWPEIVPAEGRHVYYEAAAFIIGLVNLGQVLETRARGQASQAIRALMQLQPDTATLILSNGDEKPMRLASLQASDLLRVKPGERIPVDGVLAEGETQVDESMLTGEPLPLLKAKGDVLSAGTVNLSGSIKMRVRKVGEETTLARIIEQVRQAQAQKPAIGRLADDISRVFVPVVIVIALLTAFIWWLVGPDPSSAYAFTTAMAVLVIACPCALGLATPMSIMVGVGRAAGRGILIRKGDALQESSRLDVMVLDKTGTVTEGKPRLVHLECLAEDAWPVSLDYDVDKNDWLLAHVAALERASEHPLANALVQASEEKGLTLAQTGIPEVFAGRGLVYDDQNLTWVVGNLRLMDEQGIHVTSATKERIDLLSDQGSTVVMVGLQGQLVALLGIADPIKNDSSEAIARLKKAGVRVIMMTGDSERTALAVAAQTGIDEVIASVMPAQKSDKVRELQAQGLRVGMVGDGINDAPALAQANVGFAIGTGTDVAIESADITLMRGSLQGVADAMIISRATLRNIHQNLFGAFIYNSLGIPLAAGILFPLSGWLMNPAYAAAAMALSSVTVVSNANRLRLMKLD</sequence>
<dbReference type="PRINTS" id="PR00119">
    <property type="entry name" value="CATATPASE"/>
</dbReference>
<dbReference type="EMBL" id="QKRX01000003">
    <property type="protein sequence ID" value="RAU18976.1"/>
    <property type="molecule type" value="Genomic_DNA"/>
</dbReference>
<feature type="transmembrane region" description="Helical" evidence="23">
    <location>
        <begin position="187"/>
        <end position="204"/>
    </location>
</feature>
<dbReference type="SFLD" id="SFLDF00027">
    <property type="entry name" value="p-type_atpase"/>
    <property type="match status" value="1"/>
</dbReference>
<evidence type="ECO:0000256" key="7">
    <source>
        <dbReference type="ARBA" id="ARBA00022553"/>
    </source>
</evidence>
<accession>A0A364NPF6</accession>
<evidence type="ECO:0000256" key="9">
    <source>
        <dbReference type="ARBA" id="ARBA00022723"/>
    </source>
</evidence>
<evidence type="ECO:0000256" key="10">
    <source>
        <dbReference type="ARBA" id="ARBA00022737"/>
    </source>
</evidence>
<evidence type="ECO:0000256" key="18">
    <source>
        <dbReference type="ARBA" id="ARBA00023065"/>
    </source>
</evidence>
<dbReference type="InterPro" id="IPR001757">
    <property type="entry name" value="P_typ_ATPase"/>
</dbReference>
<proteinExistence type="inferred from homology"/>
<dbReference type="Pfam" id="PF00122">
    <property type="entry name" value="E1-E2_ATPase"/>
    <property type="match status" value="1"/>
</dbReference>
<evidence type="ECO:0000256" key="12">
    <source>
        <dbReference type="ARBA" id="ARBA00022796"/>
    </source>
</evidence>
<keyword evidence="12" id="KW-0187">Copper transport</keyword>
<dbReference type="GO" id="GO:0005524">
    <property type="term" value="F:ATP binding"/>
    <property type="evidence" value="ECO:0007669"/>
    <property type="project" value="UniProtKB-UniRule"/>
</dbReference>
<dbReference type="PANTHER" id="PTHR43520:SF6">
    <property type="entry name" value="COPPER-EXPORTING P-TYPE ATPASE"/>
    <property type="match status" value="1"/>
</dbReference>
<evidence type="ECO:0000256" key="11">
    <source>
        <dbReference type="ARBA" id="ARBA00022741"/>
    </source>
</evidence>
<dbReference type="GO" id="GO:0043682">
    <property type="term" value="F:P-type divalent copper transporter activity"/>
    <property type="evidence" value="ECO:0007669"/>
    <property type="project" value="TreeGrafter"/>
</dbReference>
<dbReference type="Gene3D" id="3.40.50.1000">
    <property type="entry name" value="HAD superfamily/HAD-like"/>
    <property type="match status" value="1"/>
</dbReference>
<dbReference type="FunFam" id="3.30.70.100:FF:000001">
    <property type="entry name" value="ATPase copper transporting beta"/>
    <property type="match status" value="1"/>
</dbReference>
<keyword evidence="15" id="KW-1278">Translocase</keyword>
<dbReference type="SUPFAM" id="SSF56784">
    <property type="entry name" value="HAD-like"/>
    <property type="match status" value="1"/>
</dbReference>
<evidence type="ECO:0000256" key="19">
    <source>
        <dbReference type="ARBA" id="ARBA00023136"/>
    </source>
</evidence>
<dbReference type="CDD" id="cd02094">
    <property type="entry name" value="P-type_ATPase_Cu-like"/>
    <property type="match status" value="1"/>
</dbReference>
<dbReference type="NCBIfam" id="TIGR01494">
    <property type="entry name" value="ATPase_P-type"/>
    <property type="match status" value="2"/>
</dbReference>
<dbReference type="InterPro" id="IPR018303">
    <property type="entry name" value="ATPase_P-typ_P_site"/>
</dbReference>
<evidence type="ECO:0000256" key="15">
    <source>
        <dbReference type="ARBA" id="ARBA00022967"/>
    </source>
</evidence>
<dbReference type="SUPFAM" id="SSF81665">
    <property type="entry name" value="Calcium ATPase, transmembrane domain M"/>
    <property type="match status" value="1"/>
</dbReference>
<dbReference type="InterPro" id="IPR059000">
    <property type="entry name" value="ATPase_P-type_domA"/>
</dbReference>
<dbReference type="OrthoDB" id="9814270at2"/>
<gene>
    <name evidence="25" type="primary">copA</name>
    <name evidence="25" type="ORF">DN062_05760</name>
</gene>
<feature type="transmembrane region" description="Helical" evidence="23">
    <location>
        <begin position="695"/>
        <end position="717"/>
    </location>
</feature>
<evidence type="ECO:0000259" key="24">
    <source>
        <dbReference type="PROSITE" id="PS50846"/>
    </source>
</evidence>
<dbReference type="GO" id="GO:0060003">
    <property type="term" value="P:copper ion export"/>
    <property type="evidence" value="ECO:0007669"/>
    <property type="project" value="UniProtKB-ARBA"/>
</dbReference>
<dbReference type="GO" id="GO:0140581">
    <property type="term" value="F:P-type monovalent copper transporter activity"/>
    <property type="evidence" value="ECO:0007669"/>
    <property type="project" value="UniProtKB-EC"/>
</dbReference>
<dbReference type="PROSITE" id="PS01047">
    <property type="entry name" value="HMA_1"/>
    <property type="match status" value="1"/>
</dbReference>
<dbReference type="InterPro" id="IPR006121">
    <property type="entry name" value="HMA_dom"/>
</dbReference>
<feature type="transmembrane region" description="Helical" evidence="23">
    <location>
        <begin position="342"/>
        <end position="361"/>
    </location>
</feature>
<evidence type="ECO:0000256" key="14">
    <source>
        <dbReference type="ARBA" id="ARBA00022842"/>
    </source>
</evidence>
<evidence type="ECO:0000256" key="8">
    <source>
        <dbReference type="ARBA" id="ARBA00022692"/>
    </source>
</evidence>
<keyword evidence="16 23" id="KW-1133">Transmembrane helix</keyword>
<evidence type="ECO:0000256" key="1">
    <source>
        <dbReference type="ARBA" id="ARBA00004651"/>
    </source>
</evidence>
<keyword evidence="8 23" id="KW-0812">Transmembrane</keyword>
<dbReference type="GO" id="GO:0055070">
    <property type="term" value="P:copper ion homeostasis"/>
    <property type="evidence" value="ECO:0007669"/>
    <property type="project" value="TreeGrafter"/>
</dbReference>
<evidence type="ECO:0000256" key="4">
    <source>
        <dbReference type="ARBA" id="ARBA00015102"/>
    </source>
</evidence>
<dbReference type="NCBIfam" id="TIGR01511">
    <property type="entry name" value="ATPase-IB1_Cu"/>
    <property type="match status" value="1"/>
</dbReference>
<dbReference type="GO" id="GO:0005886">
    <property type="term" value="C:plasma membrane"/>
    <property type="evidence" value="ECO:0007669"/>
    <property type="project" value="UniProtKB-SubCell"/>
</dbReference>
<dbReference type="SUPFAM" id="SSF81653">
    <property type="entry name" value="Calcium ATPase, transduction domain A"/>
    <property type="match status" value="1"/>
</dbReference>